<dbReference type="Pfam" id="PF12833">
    <property type="entry name" value="HTH_18"/>
    <property type="match status" value="1"/>
</dbReference>
<dbReference type="InterPro" id="IPR009057">
    <property type="entry name" value="Homeodomain-like_sf"/>
</dbReference>
<feature type="domain" description="HTH araC/xylS-type" evidence="4">
    <location>
        <begin position="212"/>
        <end position="313"/>
    </location>
</feature>
<dbReference type="EMBL" id="JACIIZ010000006">
    <property type="protein sequence ID" value="MBB6252005.1"/>
    <property type="molecule type" value="Genomic_DNA"/>
</dbReference>
<reference evidence="5 6" key="1">
    <citation type="submission" date="2020-08" db="EMBL/GenBank/DDBJ databases">
        <title>Genomic Encyclopedia of Type Strains, Phase IV (KMG-IV): sequencing the most valuable type-strain genomes for metagenomic binning, comparative biology and taxonomic classification.</title>
        <authorList>
            <person name="Goeker M."/>
        </authorList>
    </citation>
    <scope>NUCLEOTIDE SEQUENCE [LARGE SCALE GENOMIC DNA]</scope>
    <source>
        <strain evidence="5 6">DSM 22198</strain>
    </source>
</reference>
<name>A0A7X0AXT4_9PROT</name>
<dbReference type="InterPro" id="IPR035418">
    <property type="entry name" value="AraC-bd_2"/>
</dbReference>
<dbReference type="InterPro" id="IPR018060">
    <property type="entry name" value="HTH_AraC"/>
</dbReference>
<dbReference type="AlphaFoldDB" id="A0A7X0AXT4"/>
<keyword evidence="1" id="KW-0805">Transcription regulation</keyword>
<evidence type="ECO:0000256" key="2">
    <source>
        <dbReference type="ARBA" id="ARBA00023125"/>
    </source>
</evidence>
<dbReference type="GO" id="GO:0003700">
    <property type="term" value="F:DNA-binding transcription factor activity"/>
    <property type="evidence" value="ECO:0007669"/>
    <property type="project" value="InterPro"/>
</dbReference>
<dbReference type="PROSITE" id="PS01124">
    <property type="entry name" value="HTH_ARAC_FAMILY_2"/>
    <property type="match status" value="1"/>
</dbReference>
<evidence type="ECO:0000259" key="4">
    <source>
        <dbReference type="PROSITE" id="PS01124"/>
    </source>
</evidence>
<organism evidence="5 6">
    <name type="scientific">Nitrospirillum iridis</name>
    <dbReference type="NCBI Taxonomy" id="765888"/>
    <lineage>
        <taxon>Bacteria</taxon>
        <taxon>Pseudomonadati</taxon>
        <taxon>Pseudomonadota</taxon>
        <taxon>Alphaproteobacteria</taxon>
        <taxon>Rhodospirillales</taxon>
        <taxon>Azospirillaceae</taxon>
        <taxon>Nitrospirillum</taxon>
    </lineage>
</organism>
<comment type="caution">
    <text evidence="5">The sequence shown here is derived from an EMBL/GenBank/DDBJ whole genome shotgun (WGS) entry which is preliminary data.</text>
</comment>
<dbReference type="PANTHER" id="PTHR46796:SF6">
    <property type="entry name" value="ARAC SUBFAMILY"/>
    <property type="match status" value="1"/>
</dbReference>
<dbReference type="Pfam" id="PF14525">
    <property type="entry name" value="AraC_binding_2"/>
    <property type="match status" value="1"/>
</dbReference>
<evidence type="ECO:0000256" key="3">
    <source>
        <dbReference type="ARBA" id="ARBA00023163"/>
    </source>
</evidence>
<gene>
    <name evidence="5" type="ORF">FHS74_002565</name>
</gene>
<dbReference type="Proteomes" id="UP000539175">
    <property type="component" value="Unassembled WGS sequence"/>
</dbReference>
<sequence length="343" mass="38032">MTAWHLITDQFPVEQRRDVWRDALEKLKLPLDHLPEDEDFFAKLSCLKSPLGIEFARITSSPQEISGRLMKKVDAVWLIVLIEGGATLTHPGGKLELAPQDIIYGQTGIPASLSFSTKFQVLYALIPKSAVNPRLITPLSFGVLHLPGRSGIGHVLAGMLKALAETFGTLTEEGPLRPIDMALSEFLMTALADNPHVQTARGAAGIRSMALQRICQIIETRLCDPDLTLEDVANEYGGSARYLQKLFKEVDQTFSGYVRNRRLERCRHDLINPTFAHLGISQICFRWGFNEAAHFSRAFRDRYGTTPRAYRQSAGLADNDNGDFLVPPGVTAEAVAATRQFAE</sequence>
<dbReference type="SMART" id="SM00342">
    <property type="entry name" value="HTH_ARAC"/>
    <property type="match status" value="1"/>
</dbReference>
<evidence type="ECO:0000313" key="5">
    <source>
        <dbReference type="EMBL" id="MBB6252005.1"/>
    </source>
</evidence>
<proteinExistence type="predicted"/>
<accession>A0A7X0AXT4</accession>
<dbReference type="InterPro" id="IPR050204">
    <property type="entry name" value="AraC_XylS_family_regulators"/>
</dbReference>
<dbReference type="PANTHER" id="PTHR46796">
    <property type="entry name" value="HTH-TYPE TRANSCRIPTIONAL ACTIVATOR RHAS-RELATED"/>
    <property type="match status" value="1"/>
</dbReference>
<keyword evidence="3" id="KW-0804">Transcription</keyword>
<dbReference type="SUPFAM" id="SSF46689">
    <property type="entry name" value="Homeodomain-like"/>
    <property type="match status" value="1"/>
</dbReference>
<protein>
    <submittedName>
        <fullName evidence="5">AraC-like DNA-binding protein</fullName>
    </submittedName>
</protein>
<dbReference type="Gene3D" id="1.10.10.60">
    <property type="entry name" value="Homeodomain-like"/>
    <property type="match status" value="1"/>
</dbReference>
<dbReference type="InterPro" id="IPR020449">
    <property type="entry name" value="Tscrpt_reg_AraC-type_HTH"/>
</dbReference>
<keyword evidence="6" id="KW-1185">Reference proteome</keyword>
<dbReference type="GO" id="GO:0043565">
    <property type="term" value="F:sequence-specific DNA binding"/>
    <property type="evidence" value="ECO:0007669"/>
    <property type="project" value="InterPro"/>
</dbReference>
<evidence type="ECO:0000256" key="1">
    <source>
        <dbReference type="ARBA" id="ARBA00023015"/>
    </source>
</evidence>
<keyword evidence="2 5" id="KW-0238">DNA-binding</keyword>
<dbReference type="RefSeq" id="WP_184800938.1">
    <property type="nucleotide sequence ID" value="NZ_JACIIZ010000006.1"/>
</dbReference>
<evidence type="ECO:0000313" key="6">
    <source>
        <dbReference type="Proteomes" id="UP000539175"/>
    </source>
</evidence>
<dbReference type="PRINTS" id="PR00032">
    <property type="entry name" value="HTHARAC"/>
</dbReference>